<dbReference type="AlphaFoldDB" id="A0A0S4UT69"/>
<organism evidence="1">
    <name type="scientific">Ralstonia solanacearum</name>
    <name type="common">Pseudomonas solanacearum</name>
    <dbReference type="NCBI Taxonomy" id="305"/>
    <lineage>
        <taxon>Bacteria</taxon>
        <taxon>Pseudomonadati</taxon>
        <taxon>Pseudomonadota</taxon>
        <taxon>Betaproteobacteria</taxon>
        <taxon>Burkholderiales</taxon>
        <taxon>Burkholderiaceae</taxon>
        <taxon>Ralstonia</taxon>
        <taxon>Ralstonia solanacearum species complex</taxon>
    </lineage>
</organism>
<evidence type="ECO:0000313" key="3">
    <source>
        <dbReference type="EMBL" id="CUV41738.1"/>
    </source>
</evidence>
<sequence>MDIELFWNADECRCEWRQRPDGQLAVDHDLKTAALVSLFTWRRAEAGDRLPDPKGPRRGWWGDLLGAKPIGSRLWLLSREKQTAEVARLAKEYAEEALAWLVEDGVCKSVDVVSEIVRPGMLGLRCRFTRPDASQVAFKFDFAWQNLSTMTS</sequence>
<evidence type="ECO:0000313" key="1">
    <source>
        <dbReference type="EMBL" id="CUV25306.1"/>
    </source>
</evidence>
<name>A0A0S4UT69_RALSL</name>
<reference evidence="1" key="1">
    <citation type="submission" date="2015-10" db="EMBL/GenBank/DDBJ databases">
        <authorList>
            <person name="Gilbert D.G."/>
        </authorList>
    </citation>
    <scope>NUCLEOTIDE SEQUENCE</scope>
    <source>
        <strain evidence="1">Phyl III-seqv23</strain>
    </source>
</reference>
<dbReference type="InterPro" id="IPR010877">
    <property type="entry name" value="Phage_Mu_Gp46"/>
</dbReference>
<gene>
    <name evidence="1" type="ORF">RUN1744_v1_910022</name>
    <name evidence="2" type="ORF">TD1301_v1_1150014</name>
    <name evidence="3" type="ORF">TF3108_v1_850023</name>
</gene>
<accession>A0A0S4UT69</accession>
<dbReference type="EMBL" id="LN899826">
    <property type="protein sequence ID" value="CUV41738.1"/>
    <property type="molecule type" value="Genomic_DNA"/>
</dbReference>
<protein>
    <submittedName>
        <fullName evidence="1">Bacteriophage protein GP46, Mu-like protein</fullName>
    </submittedName>
</protein>
<proteinExistence type="predicted"/>
<evidence type="ECO:0000313" key="2">
    <source>
        <dbReference type="EMBL" id="CUV34945.1"/>
    </source>
</evidence>
<dbReference type="Pfam" id="PF07409">
    <property type="entry name" value="GP46"/>
    <property type="match status" value="1"/>
</dbReference>
<dbReference type="EMBL" id="LN899823">
    <property type="protein sequence ID" value="CUV25306.1"/>
    <property type="molecule type" value="Genomic_DNA"/>
</dbReference>
<dbReference type="EMBL" id="LN899825">
    <property type="protein sequence ID" value="CUV34945.1"/>
    <property type="molecule type" value="Genomic_DNA"/>
</dbReference>